<dbReference type="GO" id="GO:0051082">
    <property type="term" value="F:unfolded protein binding"/>
    <property type="evidence" value="ECO:0007669"/>
    <property type="project" value="InterPro"/>
</dbReference>
<dbReference type="GO" id="GO:0005737">
    <property type="term" value="C:cytoplasm"/>
    <property type="evidence" value="ECO:0007669"/>
    <property type="project" value="TreeGrafter"/>
</dbReference>
<dbReference type="Pfam" id="PF01920">
    <property type="entry name" value="Prefoldin_2"/>
    <property type="match status" value="1"/>
</dbReference>
<dbReference type="AlphaFoldDB" id="A0A015JEJ1"/>
<gene>
    <name evidence="5" type="ORF">RirG_063800</name>
    <name evidence="4" type="ORF">RirG_110060</name>
</gene>
<accession>A0A015JEJ1</accession>
<feature type="coiled-coil region" evidence="3">
    <location>
        <begin position="12"/>
        <end position="103"/>
    </location>
</feature>
<dbReference type="EMBL" id="JEMT01017491">
    <property type="protein sequence ID" value="EXX67897.1"/>
    <property type="molecule type" value="Genomic_DNA"/>
</dbReference>
<comment type="caution">
    <text evidence="4">The sequence shown here is derived from an EMBL/GenBank/DDBJ whole genome shotgun (WGS) entry which is preliminary data.</text>
</comment>
<dbReference type="SMR" id="A0A015JEJ1"/>
<evidence type="ECO:0000256" key="2">
    <source>
        <dbReference type="ARBA" id="ARBA00023186"/>
    </source>
</evidence>
<keyword evidence="6" id="KW-1185">Reference proteome</keyword>
<dbReference type="InterPro" id="IPR002777">
    <property type="entry name" value="PFD_beta-like"/>
</dbReference>
<keyword evidence="2" id="KW-0143">Chaperone</keyword>
<evidence type="ECO:0000313" key="5">
    <source>
        <dbReference type="EMBL" id="EXX73040.1"/>
    </source>
</evidence>
<dbReference type="InterPro" id="IPR009053">
    <property type="entry name" value="Prefoldin"/>
</dbReference>
<reference evidence="4 6" key="1">
    <citation type="submission" date="2014-02" db="EMBL/GenBank/DDBJ databases">
        <title>Single nucleus genome sequencing reveals high similarity among nuclei of an endomycorrhizal fungus.</title>
        <authorList>
            <person name="Lin K."/>
            <person name="Geurts R."/>
            <person name="Zhang Z."/>
            <person name="Limpens E."/>
            <person name="Saunders D.G."/>
            <person name="Mu D."/>
            <person name="Pang E."/>
            <person name="Cao H."/>
            <person name="Cha H."/>
            <person name="Lin T."/>
            <person name="Zhou Q."/>
            <person name="Shang Y."/>
            <person name="Li Y."/>
            <person name="Ivanov S."/>
            <person name="Sharma T."/>
            <person name="Velzen R.V."/>
            <person name="Ruijter N.D."/>
            <person name="Aanen D.K."/>
            <person name="Win J."/>
            <person name="Kamoun S."/>
            <person name="Bisseling T."/>
            <person name="Huang S."/>
        </authorList>
    </citation>
    <scope>NUCLEOTIDE SEQUENCE [LARGE SCALE GENOMIC DNA]</scope>
    <source>
        <strain evidence="4">DAOM 197198w</strain>
        <strain evidence="6">DAOM197198w</strain>
    </source>
</reference>
<dbReference type="GO" id="GO:0016272">
    <property type="term" value="C:prefoldin complex"/>
    <property type="evidence" value="ECO:0007669"/>
    <property type="project" value="InterPro"/>
</dbReference>
<dbReference type="PANTHER" id="PTHR20903">
    <property type="entry name" value="PREFOLDIN SUBUNIT 1-RELATED"/>
    <property type="match status" value="1"/>
</dbReference>
<keyword evidence="3" id="KW-0175">Coiled coil</keyword>
<organism evidence="4 6">
    <name type="scientific">Rhizophagus irregularis (strain DAOM 197198w)</name>
    <name type="common">Glomus intraradices</name>
    <dbReference type="NCBI Taxonomy" id="1432141"/>
    <lineage>
        <taxon>Eukaryota</taxon>
        <taxon>Fungi</taxon>
        <taxon>Fungi incertae sedis</taxon>
        <taxon>Mucoromycota</taxon>
        <taxon>Glomeromycotina</taxon>
        <taxon>Glomeromycetes</taxon>
        <taxon>Glomerales</taxon>
        <taxon>Glomeraceae</taxon>
        <taxon>Rhizophagus</taxon>
    </lineage>
</organism>
<proteinExistence type="inferred from homology"/>
<dbReference type="Proteomes" id="UP000022910">
    <property type="component" value="Unassembled WGS sequence"/>
</dbReference>
<name>A0A015JEJ1_RHIIW</name>
<dbReference type="EMBL" id="JEMT01014887">
    <property type="protein sequence ID" value="EXX73040.1"/>
    <property type="molecule type" value="Genomic_DNA"/>
</dbReference>
<evidence type="ECO:0000313" key="6">
    <source>
        <dbReference type="Proteomes" id="UP000022910"/>
    </source>
</evidence>
<dbReference type="Gene3D" id="1.10.287.370">
    <property type="match status" value="1"/>
</dbReference>
<comment type="similarity">
    <text evidence="1">Belongs to the prefoldin subunit beta family.</text>
</comment>
<dbReference type="STRING" id="1432141.A0A015JEJ1"/>
<evidence type="ECO:0000313" key="4">
    <source>
        <dbReference type="EMBL" id="EXX67897.1"/>
    </source>
</evidence>
<dbReference type="GO" id="GO:0044183">
    <property type="term" value="F:protein folding chaperone"/>
    <property type="evidence" value="ECO:0007669"/>
    <property type="project" value="TreeGrafter"/>
</dbReference>
<dbReference type="SUPFAM" id="SSF46579">
    <property type="entry name" value="Prefoldin"/>
    <property type="match status" value="1"/>
</dbReference>
<dbReference type="OrthoDB" id="2015447at2759"/>
<evidence type="ECO:0000256" key="1">
    <source>
        <dbReference type="ARBA" id="ARBA00008045"/>
    </source>
</evidence>
<protein>
    <submittedName>
        <fullName evidence="4">Pfd1p</fullName>
    </submittedName>
</protein>
<evidence type="ECO:0000256" key="3">
    <source>
        <dbReference type="SAM" id="Coils"/>
    </source>
</evidence>
<dbReference type="HOGENOM" id="CLU_122140_2_1_1"/>
<dbReference type="PANTHER" id="PTHR20903:SF0">
    <property type="entry name" value="PREFOLDIN SUBUNIT 1"/>
    <property type="match status" value="1"/>
</dbReference>
<dbReference type="CDD" id="cd23164">
    <property type="entry name" value="Prefoldin_1"/>
    <property type="match status" value="1"/>
</dbReference>
<dbReference type="OMA" id="SEIARHN"/>
<sequence length="118" mass="13554">MSISDEALRKILIELQNRLVENNRQLVTVQAQIQVKEREKRLAELTKRELSALDKDTKTYKSVGKAFIKADLSVLNKEMDDKAEKAANDLVTLEKSKKYLERNINDSQNGLREIIGRP</sequence>